<keyword evidence="10" id="KW-0732">Signal</keyword>
<evidence type="ECO:0000256" key="4">
    <source>
        <dbReference type="ARBA" id="ARBA00022801"/>
    </source>
</evidence>
<evidence type="ECO:0000256" key="6">
    <source>
        <dbReference type="ARBA" id="ARBA00033335"/>
    </source>
</evidence>
<evidence type="ECO:0000256" key="7">
    <source>
        <dbReference type="ARBA" id="ARBA00033417"/>
    </source>
</evidence>
<comment type="similarity">
    <text evidence="2 8">Belongs to the glycosyl hydrolase 17 family.</text>
</comment>
<dbReference type="Proteomes" id="UP001497480">
    <property type="component" value="Unassembled WGS sequence"/>
</dbReference>
<evidence type="ECO:0000256" key="3">
    <source>
        <dbReference type="ARBA" id="ARBA00012780"/>
    </source>
</evidence>
<comment type="catalytic activity">
    <reaction evidence="1">
        <text>Hydrolysis of (1-&gt;3)-beta-D-glucosidic linkages in (1-&gt;3)-beta-D-glucans.</text>
        <dbReference type="EC" id="3.2.1.39"/>
    </reaction>
</comment>
<dbReference type="EC" id="3.2.1.39" evidence="3"/>
<dbReference type="InterPro" id="IPR017853">
    <property type="entry name" value="GH"/>
</dbReference>
<proteinExistence type="inferred from homology"/>
<dbReference type="GO" id="GO:0005975">
    <property type="term" value="P:carbohydrate metabolic process"/>
    <property type="evidence" value="ECO:0007669"/>
    <property type="project" value="InterPro"/>
</dbReference>
<name>A0AAV1Y5T2_LUPLU</name>
<evidence type="ECO:0000256" key="2">
    <source>
        <dbReference type="ARBA" id="ARBA00008773"/>
    </source>
</evidence>
<dbReference type="GO" id="GO:0042973">
    <property type="term" value="F:glucan endo-1,3-beta-D-glucosidase activity"/>
    <property type="evidence" value="ECO:0007669"/>
    <property type="project" value="UniProtKB-EC"/>
</dbReference>
<evidence type="ECO:0000256" key="10">
    <source>
        <dbReference type="SAM" id="SignalP"/>
    </source>
</evidence>
<reference evidence="11 12" key="1">
    <citation type="submission" date="2024-03" db="EMBL/GenBank/DDBJ databases">
        <authorList>
            <person name="Martinez-Hernandez J."/>
        </authorList>
    </citation>
    <scope>NUCLEOTIDE SEQUENCE [LARGE SCALE GENOMIC DNA]</scope>
</reference>
<dbReference type="PROSITE" id="PS00587">
    <property type="entry name" value="GLYCOSYL_HYDROL_F17"/>
    <property type="match status" value="1"/>
</dbReference>
<dbReference type="InterPro" id="IPR044965">
    <property type="entry name" value="Glyco_hydro_17_plant"/>
</dbReference>
<dbReference type="Gene3D" id="3.20.20.80">
    <property type="entry name" value="Glycosidases"/>
    <property type="match status" value="1"/>
</dbReference>
<feature type="chain" id="PRO_5043965414" description="glucan endo-1,3-beta-D-glucosidase" evidence="10">
    <location>
        <begin position="20"/>
        <end position="375"/>
    </location>
</feature>
<gene>
    <name evidence="11" type="ORF">LLUT_LOCUS30419</name>
</gene>
<keyword evidence="5 9" id="KW-0326">Glycosidase</keyword>
<dbReference type="InterPro" id="IPR000490">
    <property type="entry name" value="Glyco_hydro_17"/>
</dbReference>
<evidence type="ECO:0000256" key="9">
    <source>
        <dbReference type="RuleBase" id="RU004336"/>
    </source>
</evidence>
<dbReference type="EMBL" id="CAXHTB010000021">
    <property type="protein sequence ID" value="CAL0329359.1"/>
    <property type="molecule type" value="Genomic_DNA"/>
</dbReference>
<feature type="signal peptide" evidence="10">
    <location>
        <begin position="1"/>
        <end position="19"/>
    </location>
</feature>
<dbReference type="SUPFAM" id="SSF51445">
    <property type="entry name" value="(Trans)glycosidases"/>
    <property type="match status" value="1"/>
</dbReference>
<dbReference type="AlphaFoldDB" id="A0AAV1Y5T2"/>
<evidence type="ECO:0000313" key="12">
    <source>
        <dbReference type="Proteomes" id="UP001497480"/>
    </source>
</evidence>
<accession>A0AAV1Y5T2</accession>
<keyword evidence="4 9" id="KW-0378">Hydrolase</keyword>
<dbReference type="FunFam" id="3.20.20.80:FF:000010">
    <property type="entry name" value="glucan endo-1,3-beta-glucosidase, basic"/>
    <property type="match status" value="1"/>
</dbReference>
<organism evidence="11 12">
    <name type="scientific">Lupinus luteus</name>
    <name type="common">European yellow lupine</name>
    <dbReference type="NCBI Taxonomy" id="3873"/>
    <lineage>
        <taxon>Eukaryota</taxon>
        <taxon>Viridiplantae</taxon>
        <taxon>Streptophyta</taxon>
        <taxon>Embryophyta</taxon>
        <taxon>Tracheophyta</taxon>
        <taxon>Spermatophyta</taxon>
        <taxon>Magnoliopsida</taxon>
        <taxon>eudicotyledons</taxon>
        <taxon>Gunneridae</taxon>
        <taxon>Pentapetalae</taxon>
        <taxon>rosids</taxon>
        <taxon>fabids</taxon>
        <taxon>Fabales</taxon>
        <taxon>Fabaceae</taxon>
        <taxon>Papilionoideae</taxon>
        <taxon>50 kb inversion clade</taxon>
        <taxon>genistoids sensu lato</taxon>
        <taxon>core genistoids</taxon>
        <taxon>Genisteae</taxon>
        <taxon>Lupinus</taxon>
    </lineage>
</organism>
<evidence type="ECO:0000256" key="1">
    <source>
        <dbReference type="ARBA" id="ARBA00000382"/>
    </source>
</evidence>
<evidence type="ECO:0000313" key="11">
    <source>
        <dbReference type="EMBL" id="CAL0329359.1"/>
    </source>
</evidence>
<keyword evidence="12" id="KW-1185">Reference proteome</keyword>
<sequence length="375" mass="40838">MLVFMLMLLVFLGLDTTAAQSIGVCYGRVADNLPSAEEVIGLFKANGIGRMRIYDPDIPTIQALRGSNIELSVGVPNQVIQSFATNAAAATEWVQTNIQTYAHDVKFRYIVVGNEIMHHDEAAQFVAPAMQNIYNALASANLQSQIKVSTAIQLGLLISSYPPSSGAFGTASKAYIIPILTFLVKNEAPLLANLYTYFSYIGDPKHISLEYALFTSPGTVVKDGQYEYKNIFDASLDALYAALERVGAPNLEVVISESGWPSDGGVGATVDNANTYYGNLVKHVKNGTPRRPNQPLETYLFAMFDEDKKGPAETERHFGLFHPNKQPKYQILTNTANDNNDHVLGSSSSLIRGGMKILQPTISAIKNIVGVLLQI</sequence>
<evidence type="ECO:0000256" key="5">
    <source>
        <dbReference type="ARBA" id="ARBA00023295"/>
    </source>
</evidence>
<dbReference type="Pfam" id="PF00332">
    <property type="entry name" value="Glyco_hydro_17"/>
    <property type="match status" value="1"/>
</dbReference>
<dbReference type="PANTHER" id="PTHR32227">
    <property type="entry name" value="GLUCAN ENDO-1,3-BETA-GLUCOSIDASE BG1-RELATED-RELATED"/>
    <property type="match status" value="1"/>
</dbReference>
<protein>
    <recommendedName>
        <fullName evidence="3">glucan endo-1,3-beta-D-glucosidase</fullName>
        <ecNumber evidence="3">3.2.1.39</ecNumber>
    </recommendedName>
    <alternativeName>
        <fullName evidence="6">(1-&gt;3)-beta-glucan endohydrolase</fullName>
    </alternativeName>
    <alternativeName>
        <fullName evidence="7">Beta-1,3-endoglucanase</fullName>
    </alternativeName>
</protein>
<evidence type="ECO:0000256" key="8">
    <source>
        <dbReference type="RuleBase" id="RU004335"/>
    </source>
</evidence>
<comment type="caution">
    <text evidence="11">The sequence shown here is derived from an EMBL/GenBank/DDBJ whole genome shotgun (WGS) entry which is preliminary data.</text>
</comment>